<organism evidence="1 2">
    <name type="scientific">Ureibacillus massiliensis 4400831 = CIP 108448 = CCUG 49529</name>
    <dbReference type="NCBI Taxonomy" id="1211035"/>
    <lineage>
        <taxon>Bacteria</taxon>
        <taxon>Bacillati</taxon>
        <taxon>Bacillota</taxon>
        <taxon>Bacilli</taxon>
        <taxon>Bacillales</taxon>
        <taxon>Caryophanaceae</taxon>
        <taxon>Ureibacillus</taxon>
    </lineage>
</organism>
<reference evidence="1 2" key="1">
    <citation type="submission" date="2014-02" db="EMBL/GenBank/DDBJ databases">
        <title>Draft genome sequence of Lysinibacillus massiliensis CCUG 49529.</title>
        <authorList>
            <person name="Zhang F."/>
            <person name="Wang G."/>
            <person name="Zhang L."/>
        </authorList>
    </citation>
    <scope>NUCLEOTIDE SEQUENCE [LARGE SCALE GENOMIC DNA]</scope>
    <source>
        <strain evidence="1 2">CCUG 49529</strain>
    </source>
</reference>
<dbReference type="OrthoDB" id="5363652at2"/>
<keyword evidence="2" id="KW-1185">Reference proteome</keyword>
<evidence type="ECO:0000313" key="2">
    <source>
        <dbReference type="Proteomes" id="UP000030595"/>
    </source>
</evidence>
<gene>
    <name evidence="1" type="ORF">CD30_17725</name>
</gene>
<evidence type="ECO:0000313" key="1">
    <source>
        <dbReference type="EMBL" id="KGR89051.1"/>
    </source>
</evidence>
<sequence length="339" mass="40745">MSNRNHVTKEFLTIDEQIELLKNRKLIIKNEEAAKIHLLEKNYFDLINGFETLMLKDSKAATKEFDYYYFEDFIFLYEFDKKLNVEILRLLDRFETRFKTSMAHRFCEKHFVNPSDARSYIDVNKYTDPRSNHLSVPREIAKPVQYHKIFNTNISFNRNTYPDFIEFCKAKYTYLSTYADPPFWMTIKVLEFGVLFQLLIRYERDIFVNVIADMGMNYLEKQKFINSIRIFIELRNTCAHFQLVNRFRTPNNLRIDAGLIVDLGLKTKLNINGVPTYYEIRLYDVLLVLSQFENLKDIRDLIKKYYFDVANSKRQRTLMTKLFDRMGRKNISDWIKLGR</sequence>
<protein>
    <recommendedName>
        <fullName evidence="3">Abi family protein</fullName>
    </recommendedName>
</protein>
<accession>A0A0A3IWG7</accession>
<dbReference type="Proteomes" id="UP000030595">
    <property type="component" value="Unassembled WGS sequence"/>
</dbReference>
<proteinExistence type="predicted"/>
<dbReference type="eggNOG" id="COG4823">
    <property type="taxonomic scope" value="Bacteria"/>
</dbReference>
<comment type="caution">
    <text evidence="1">The sequence shown here is derived from an EMBL/GenBank/DDBJ whole genome shotgun (WGS) entry which is preliminary data.</text>
</comment>
<name>A0A0A3IWG7_9BACL</name>
<dbReference type="InterPro" id="IPR011664">
    <property type="entry name" value="Abi_system_AbiD/AbiF-like"/>
</dbReference>
<dbReference type="RefSeq" id="WP_036179690.1">
    <property type="nucleotide sequence ID" value="NZ_AVCZ01000055.1"/>
</dbReference>
<dbReference type="AlphaFoldDB" id="A0A0A3IWG7"/>
<evidence type="ECO:0008006" key="3">
    <source>
        <dbReference type="Google" id="ProtNLM"/>
    </source>
</evidence>
<dbReference type="EMBL" id="JPVQ01000055">
    <property type="protein sequence ID" value="KGR89051.1"/>
    <property type="molecule type" value="Genomic_DNA"/>
</dbReference>
<dbReference type="Pfam" id="PF07751">
    <property type="entry name" value="Abi_2"/>
    <property type="match status" value="1"/>
</dbReference>